<gene>
    <name evidence="4" type="ORF">B1B09_09635</name>
    <name evidence="3" type="ORF">DXN06_12460</name>
</gene>
<evidence type="ECO:0000313" key="3">
    <source>
        <dbReference type="EMBL" id="AXM07809.1"/>
    </source>
</evidence>
<feature type="domain" description="Helix-turn-helix" evidence="2">
    <location>
        <begin position="3"/>
        <end position="61"/>
    </location>
</feature>
<reference evidence="3 6" key="2">
    <citation type="submission" date="2018-08" db="EMBL/GenBank/DDBJ databases">
        <title>Genome sequencing of Cutibacterium acnes KCOM 1315.</title>
        <authorList>
            <person name="Kook J.-K."/>
            <person name="Park S.-N."/>
            <person name="Lim Y.K."/>
        </authorList>
    </citation>
    <scope>NUCLEOTIDE SEQUENCE [LARGE SCALE GENOMIC DNA]</scope>
    <source>
        <strain evidence="3 6">KCOM 1315</strain>
    </source>
</reference>
<dbReference type="GeneID" id="92857520"/>
<reference evidence="4 5" key="1">
    <citation type="submission" date="2017-02" db="EMBL/GenBank/DDBJ databases">
        <title>Prevalence of linear plasmids in Cutibacterium acnes isolates obtained from cancerous prostatic tissue.</title>
        <authorList>
            <person name="Davidsson S."/>
            <person name="Bruggemann H."/>
        </authorList>
    </citation>
    <scope>NUCLEOTIDE SEQUENCE [LARGE SCALE GENOMIC DNA]</scope>
    <source>
        <strain evidence="4 5">11-78</strain>
    </source>
</reference>
<protein>
    <recommendedName>
        <fullName evidence="2">Helix-turn-helix domain-containing protein</fullName>
    </recommendedName>
</protein>
<dbReference type="Gene3D" id="1.10.10.60">
    <property type="entry name" value="Homeodomain-like"/>
    <property type="match status" value="1"/>
</dbReference>
<feature type="compositionally biased region" description="Basic and acidic residues" evidence="1">
    <location>
        <begin position="173"/>
        <end position="184"/>
    </location>
</feature>
<feature type="compositionally biased region" description="Basic and acidic residues" evidence="1">
    <location>
        <begin position="68"/>
        <end position="80"/>
    </location>
</feature>
<feature type="region of interest" description="Disordered" evidence="1">
    <location>
        <begin position="118"/>
        <end position="184"/>
    </location>
</feature>
<evidence type="ECO:0000313" key="5">
    <source>
        <dbReference type="Proteomes" id="UP000226191"/>
    </source>
</evidence>
<evidence type="ECO:0000313" key="6">
    <source>
        <dbReference type="Proteomes" id="UP000256621"/>
    </source>
</evidence>
<evidence type="ECO:0000259" key="2">
    <source>
        <dbReference type="Pfam" id="PF19575"/>
    </source>
</evidence>
<name>A0A2B7IXW7_CUTAC</name>
<dbReference type="OMA" id="DRKAHKA"/>
<feature type="region of interest" description="Disordered" evidence="1">
    <location>
        <begin position="54"/>
        <end position="105"/>
    </location>
</feature>
<feature type="compositionally biased region" description="Basic residues" evidence="1">
    <location>
        <begin position="132"/>
        <end position="172"/>
    </location>
</feature>
<evidence type="ECO:0000313" key="4">
    <source>
        <dbReference type="EMBL" id="PGF33174.1"/>
    </source>
</evidence>
<dbReference type="AlphaFoldDB" id="A0A2B7IXW7"/>
<dbReference type="RefSeq" id="WP_002519285.1">
    <property type="nucleotide sequence ID" value="NZ_AP019664.1"/>
</dbReference>
<dbReference type="Pfam" id="PF19575">
    <property type="entry name" value="HTH_58"/>
    <property type="match status" value="1"/>
</dbReference>
<dbReference type="Proteomes" id="UP000226191">
    <property type="component" value="Unassembled WGS sequence"/>
</dbReference>
<dbReference type="Proteomes" id="UP000256621">
    <property type="component" value="Chromosome"/>
</dbReference>
<organism evidence="4 5">
    <name type="scientific">Cutibacterium acnes</name>
    <name type="common">Propionibacterium acnes</name>
    <dbReference type="NCBI Taxonomy" id="1747"/>
    <lineage>
        <taxon>Bacteria</taxon>
        <taxon>Bacillati</taxon>
        <taxon>Actinomycetota</taxon>
        <taxon>Actinomycetes</taxon>
        <taxon>Propionibacteriales</taxon>
        <taxon>Propionibacteriaceae</taxon>
        <taxon>Cutibacterium</taxon>
    </lineage>
</organism>
<feature type="compositionally biased region" description="Basic and acidic residues" evidence="1">
    <location>
        <begin position="118"/>
        <end position="131"/>
    </location>
</feature>
<dbReference type="EMBL" id="CP031442">
    <property type="protein sequence ID" value="AXM07809.1"/>
    <property type="molecule type" value="Genomic_DNA"/>
</dbReference>
<proteinExistence type="predicted"/>
<evidence type="ECO:0000256" key="1">
    <source>
        <dbReference type="SAM" id="MobiDB-lite"/>
    </source>
</evidence>
<dbReference type="OrthoDB" id="3541261at2"/>
<dbReference type="InterPro" id="IPR045745">
    <property type="entry name" value="HTH_58_Actinobacteria-type"/>
</dbReference>
<dbReference type="EMBL" id="MVCE01000004">
    <property type="protein sequence ID" value="PGF33174.1"/>
    <property type="molecule type" value="Genomic_DNA"/>
</dbReference>
<sequence>MVARAPRLVGEARQAVAEELAGRYHDGASIRSLARESGRSYGLVQKLLREAGVEFRRRGGADPASPETKAERETVEKSQEIDQQDSVDSNTNGGGTSPSPEDIDALKLAVEAAVARAEKADRKAHKAEKALRKLRRAGAGKSRRKKAKATLNKRRAKAEKADRKVRKARRRLDKAEHSIDNRQF</sequence>
<accession>A0A2B7IXW7</accession>